<reference evidence="4" key="3">
    <citation type="journal article" date="2014" name="Nature">
        <title>Elephant shark genome provides unique insights into gnathostome evolution.</title>
        <authorList>
            <consortium name="International Elephant Shark Genome Sequencing Consortium"/>
            <person name="Venkatesh B."/>
            <person name="Lee A.P."/>
            <person name="Ravi V."/>
            <person name="Maurya A.K."/>
            <person name="Lian M.M."/>
            <person name="Swann J.B."/>
            <person name="Ohta Y."/>
            <person name="Flajnik M.F."/>
            <person name="Sutoh Y."/>
            <person name="Kasahara M."/>
            <person name="Hoon S."/>
            <person name="Gangu V."/>
            <person name="Roy S.W."/>
            <person name="Irimia M."/>
            <person name="Korzh V."/>
            <person name="Kondrychyn I."/>
            <person name="Lim Z.W."/>
            <person name="Tay B.H."/>
            <person name="Tohari S."/>
            <person name="Kong K.W."/>
            <person name="Ho S."/>
            <person name="Lorente-Galdos B."/>
            <person name="Quilez J."/>
            <person name="Marques-Bonet T."/>
            <person name="Raney B.J."/>
            <person name="Ingham P.W."/>
            <person name="Tay A."/>
            <person name="Hillier L.W."/>
            <person name="Minx P."/>
            <person name="Boehm T."/>
            <person name="Wilson R.K."/>
            <person name="Brenner S."/>
            <person name="Warren W.C."/>
        </authorList>
    </citation>
    <scope>NUCLEOTIDE SEQUENCE [LARGE SCALE GENOMIC DNA]</scope>
</reference>
<dbReference type="GO" id="GO:0072659">
    <property type="term" value="P:protein localization to plasma membrane"/>
    <property type="evidence" value="ECO:0007669"/>
    <property type="project" value="TreeGrafter"/>
</dbReference>
<dbReference type="InterPro" id="IPR056431">
    <property type="entry name" value="C2CD5_YbjQ-rel_dom"/>
</dbReference>
<dbReference type="InterPro" id="IPR056430">
    <property type="entry name" value="C2CD5_YbjQ-like_dom"/>
</dbReference>
<feature type="region of interest" description="Disordered" evidence="1">
    <location>
        <begin position="266"/>
        <end position="331"/>
    </location>
</feature>
<dbReference type="SUPFAM" id="SSF49562">
    <property type="entry name" value="C2 domain (Calcium/lipid-binding domain, CaLB)"/>
    <property type="match status" value="1"/>
</dbReference>
<dbReference type="Pfam" id="PF23028">
    <property type="entry name" value="YbjQ_3"/>
    <property type="match status" value="1"/>
</dbReference>
<dbReference type="InterPro" id="IPR000008">
    <property type="entry name" value="C2_dom"/>
</dbReference>
<dbReference type="GO" id="GO:0090314">
    <property type="term" value="P:positive regulation of protein targeting to membrane"/>
    <property type="evidence" value="ECO:0007669"/>
    <property type="project" value="TreeGrafter"/>
</dbReference>
<sequence length="1038" mass="114657">MPGKLKVKIVAGRHLPVMDRASDLTDAFVEVKFGNTTFKTDVFPKSLNPQWNSEWFKFEVDDEDLQDEPLQITVLDHDTYSANDAIGKVYIDIDPLLSNEASTVICGWFPIYDTIHGIRGEINVMVKVDLFNDLNRFRQSSCGVKFFCTASIPKCYKAVTIHGFVEELVVNEDPEYQWIDRIRTPRASNEARQRLISLMSGELQRKIGLKVLEMDGNAVVGYMQCFDLEGESGLVVRAIGTACTLDKLSSASALLLPPCNSPSKDLKEVPFSEDPNPVTHSSGPSTPLKNQTYSFSPSKSYSRQSSSSETDLSLTPKTGMGSGSGGKDGVPLKTLYRQQTQSAFEQREFPFFTLTTFPVGFLVHVGGVVSARSVKLLDRIHNPAFVGIMGNTRSYKLLDWNSFNADEPETRDAWWAEIRQEIKSHAKALGCHAVIGYSESTSICEEVCILSASGTAAVLNPKALQDCSVEGCSEHRLSRHCSFCHIPYDELNMPFPAHLTYCYVCRKQKVPDVLFATIEPPTETAITGKGCLIQARLCRQKKKTQGEANATAISNLLPFMEYELHTQLMNKLKLRGMNALFGLRIQITVGENMLLGLASATGLYLTALPSPGGIQVAGKTPSDSSYEQHISNIQKKINEIIIKNRELYEINPPEIPDEVLGSPIPEPRQHSKLFRSHSESSDDVSELDLSHGKKDAFVLEIDDADAVEDIHSLLTDAPTPSGFYSCNTEIMPGINNWTADLQMFTSVRVFRLNNVTSLTSQGLNKAFSDLCENLLKSLYFKLRSMVPCCLCHVNFNVALPEDELIQVIRYYIITVDSPSADNEEQLQFTLELCSETQSAQLFSPSKAAATSVDYSSFANRCNSWIELIKQKAQTIRRGSIKTIASLDKASPLAEGHIRHRSATSCTNSTVTVVEMTPLSFIPGAKITKYLGIINMFFIRETTSLREEGGVSVFLHSFIAEVFAMVRAHVAALGGNAVVSYIMKQCVFMENPNKNQAQCLINVSGDAVIFFREADLECSSIQPQANVLQTGSGGGDVTT</sequence>
<dbReference type="InterPro" id="IPR057815">
    <property type="entry name" value="C2CD5_C"/>
</dbReference>
<dbReference type="InterPro" id="IPR035892">
    <property type="entry name" value="C2_domain_sf"/>
</dbReference>
<dbReference type="Proteomes" id="UP000314986">
    <property type="component" value="Unassembled WGS sequence"/>
</dbReference>
<dbReference type="Gene3D" id="2.60.40.150">
    <property type="entry name" value="C2 domain"/>
    <property type="match status" value="1"/>
</dbReference>
<evidence type="ECO:0000313" key="4">
    <source>
        <dbReference type="Proteomes" id="UP000314986"/>
    </source>
</evidence>
<feature type="compositionally biased region" description="Low complexity" evidence="1">
    <location>
        <begin position="294"/>
        <end position="308"/>
    </location>
</feature>
<evidence type="ECO:0000256" key="1">
    <source>
        <dbReference type="SAM" id="MobiDB-lite"/>
    </source>
</evidence>
<dbReference type="GO" id="GO:0005509">
    <property type="term" value="F:calcium ion binding"/>
    <property type="evidence" value="ECO:0007669"/>
    <property type="project" value="TreeGrafter"/>
</dbReference>
<protein>
    <submittedName>
        <fullName evidence="3">C2 calcium dependent domain containing 5</fullName>
    </submittedName>
</protein>
<feature type="domain" description="C2" evidence="2">
    <location>
        <begin position="1"/>
        <end position="109"/>
    </location>
</feature>
<keyword evidence="4" id="KW-1185">Reference proteome</keyword>
<dbReference type="PANTHER" id="PTHR37412:SF2">
    <property type="entry name" value="C2 DOMAIN-CONTAINING PROTEIN 5"/>
    <property type="match status" value="1"/>
</dbReference>
<dbReference type="Pfam" id="PF00168">
    <property type="entry name" value="C2"/>
    <property type="match status" value="1"/>
</dbReference>
<dbReference type="Pfam" id="PF23128">
    <property type="entry name" value="YbjQ_4"/>
    <property type="match status" value="1"/>
</dbReference>
<dbReference type="GO" id="GO:0031340">
    <property type="term" value="P:positive regulation of vesicle fusion"/>
    <property type="evidence" value="ECO:0007669"/>
    <property type="project" value="TreeGrafter"/>
</dbReference>
<dbReference type="GO" id="GO:0065002">
    <property type="term" value="P:intracellular protein transmembrane transport"/>
    <property type="evidence" value="ECO:0007669"/>
    <property type="project" value="TreeGrafter"/>
</dbReference>
<dbReference type="AlphaFoldDB" id="A0A4W3JNR5"/>
<dbReference type="CDD" id="cd08688">
    <property type="entry name" value="C2_KIAA0528-like"/>
    <property type="match status" value="1"/>
</dbReference>
<reference evidence="4" key="2">
    <citation type="journal article" date="2007" name="PLoS Biol.">
        <title>Survey sequencing and comparative analysis of the elephant shark (Callorhinchus milii) genome.</title>
        <authorList>
            <person name="Venkatesh B."/>
            <person name="Kirkness E.F."/>
            <person name="Loh Y.H."/>
            <person name="Halpern A.L."/>
            <person name="Lee A.P."/>
            <person name="Johnson J."/>
            <person name="Dandona N."/>
            <person name="Viswanathan L.D."/>
            <person name="Tay A."/>
            <person name="Venter J.C."/>
            <person name="Strausberg R.L."/>
            <person name="Brenner S."/>
        </authorList>
    </citation>
    <scope>NUCLEOTIDE SEQUENCE [LARGE SCALE GENOMIC DNA]</scope>
</reference>
<dbReference type="OMA" id="TMFYLES"/>
<reference evidence="3" key="5">
    <citation type="submission" date="2025-09" db="UniProtKB">
        <authorList>
            <consortium name="Ensembl"/>
        </authorList>
    </citation>
    <scope>IDENTIFICATION</scope>
</reference>
<feature type="compositionally biased region" description="Polar residues" evidence="1">
    <location>
        <begin position="278"/>
        <end position="293"/>
    </location>
</feature>
<dbReference type="Pfam" id="PF23025">
    <property type="entry name" value="YbjQ_2"/>
    <property type="match status" value="3"/>
</dbReference>
<organism evidence="3 4">
    <name type="scientific">Callorhinchus milii</name>
    <name type="common">Ghost shark</name>
    <dbReference type="NCBI Taxonomy" id="7868"/>
    <lineage>
        <taxon>Eukaryota</taxon>
        <taxon>Metazoa</taxon>
        <taxon>Chordata</taxon>
        <taxon>Craniata</taxon>
        <taxon>Vertebrata</taxon>
        <taxon>Chondrichthyes</taxon>
        <taxon>Holocephali</taxon>
        <taxon>Chimaeriformes</taxon>
        <taxon>Callorhinchidae</taxon>
        <taxon>Callorhinchus</taxon>
    </lineage>
</organism>
<dbReference type="InParanoid" id="A0A4W3JNR5"/>
<dbReference type="STRING" id="7868.ENSCMIP00000039703"/>
<dbReference type="PANTHER" id="PTHR37412">
    <property type="entry name" value="C2 DOMAIN-CONTAINING PROTEIN 5"/>
    <property type="match status" value="1"/>
</dbReference>
<dbReference type="PROSITE" id="PS50004">
    <property type="entry name" value="C2"/>
    <property type="match status" value="1"/>
</dbReference>
<evidence type="ECO:0000313" key="3">
    <source>
        <dbReference type="Ensembl" id="ENSCMIP00000039703.1"/>
    </source>
</evidence>
<dbReference type="GO" id="GO:0005544">
    <property type="term" value="F:calcium-dependent phospholipid binding"/>
    <property type="evidence" value="ECO:0007669"/>
    <property type="project" value="InterPro"/>
</dbReference>
<proteinExistence type="predicted"/>
<dbReference type="InterPro" id="IPR038983">
    <property type="entry name" value="C2CD5"/>
</dbReference>
<reference evidence="3" key="4">
    <citation type="submission" date="2025-08" db="UniProtKB">
        <authorList>
            <consortium name="Ensembl"/>
        </authorList>
    </citation>
    <scope>IDENTIFICATION</scope>
</reference>
<dbReference type="Ensembl" id="ENSCMIT00000040274.1">
    <property type="protein sequence ID" value="ENSCMIP00000039703.1"/>
    <property type="gene ID" value="ENSCMIG00000016617.1"/>
</dbReference>
<accession>A0A4W3JNR5</accession>
<reference evidence="4" key="1">
    <citation type="journal article" date="2006" name="Science">
        <title>Ancient noncoding elements conserved in the human genome.</title>
        <authorList>
            <person name="Venkatesh B."/>
            <person name="Kirkness E.F."/>
            <person name="Loh Y.H."/>
            <person name="Halpern A.L."/>
            <person name="Lee A.P."/>
            <person name="Johnson J."/>
            <person name="Dandona N."/>
            <person name="Viswanathan L.D."/>
            <person name="Tay A."/>
            <person name="Venter J.C."/>
            <person name="Strausberg R.L."/>
            <person name="Brenner S."/>
        </authorList>
    </citation>
    <scope>NUCLEOTIDE SEQUENCE [LARGE SCALE GENOMIC DNA]</scope>
</reference>
<dbReference type="GO" id="GO:0010828">
    <property type="term" value="P:positive regulation of D-glucose transmembrane transport"/>
    <property type="evidence" value="ECO:0007669"/>
    <property type="project" value="TreeGrafter"/>
</dbReference>
<dbReference type="GeneTree" id="ENSGT00390000000212"/>
<dbReference type="SMART" id="SM00239">
    <property type="entry name" value="C2"/>
    <property type="match status" value="1"/>
</dbReference>
<evidence type="ECO:0000259" key="2">
    <source>
        <dbReference type="PROSITE" id="PS50004"/>
    </source>
</evidence>
<name>A0A4W3JNR5_CALMI</name>
<dbReference type="InterPro" id="IPR037785">
    <property type="entry name" value="C2_C2CD5"/>
</dbReference>
<dbReference type="GO" id="GO:0005886">
    <property type="term" value="C:plasma membrane"/>
    <property type="evidence" value="ECO:0007669"/>
    <property type="project" value="TreeGrafter"/>
</dbReference>